<organism evidence="1 2">
    <name type="scientific">Hypoxylon rubiginosum</name>
    <dbReference type="NCBI Taxonomy" id="110542"/>
    <lineage>
        <taxon>Eukaryota</taxon>
        <taxon>Fungi</taxon>
        <taxon>Dikarya</taxon>
        <taxon>Ascomycota</taxon>
        <taxon>Pezizomycotina</taxon>
        <taxon>Sordariomycetes</taxon>
        <taxon>Xylariomycetidae</taxon>
        <taxon>Xylariales</taxon>
        <taxon>Hypoxylaceae</taxon>
        <taxon>Hypoxylon</taxon>
    </lineage>
</organism>
<dbReference type="EMBL" id="MU393425">
    <property type="protein sequence ID" value="KAI4870315.1"/>
    <property type="molecule type" value="Genomic_DNA"/>
</dbReference>
<protein>
    <submittedName>
        <fullName evidence="1">Uncharacterized protein</fullName>
    </submittedName>
</protein>
<accession>A0ACB9ZGK3</accession>
<evidence type="ECO:0000313" key="2">
    <source>
        <dbReference type="Proteomes" id="UP001497700"/>
    </source>
</evidence>
<reference evidence="1 2" key="1">
    <citation type="journal article" date="2022" name="New Phytol.">
        <title>Ecological generalism drives hyperdiversity of secondary metabolite gene clusters in xylarialean endophytes.</title>
        <authorList>
            <person name="Franco M.E.E."/>
            <person name="Wisecaver J.H."/>
            <person name="Arnold A.E."/>
            <person name="Ju Y.M."/>
            <person name="Slot J.C."/>
            <person name="Ahrendt S."/>
            <person name="Moore L.P."/>
            <person name="Eastman K.E."/>
            <person name="Scott K."/>
            <person name="Konkel Z."/>
            <person name="Mondo S.J."/>
            <person name="Kuo A."/>
            <person name="Hayes R.D."/>
            <person name="Haridas S."/>
            <person name="Andreopoulos B."/>
            <person name="Riley R."/>
            <person name="LaButti K."/>
            <person name="Pangilinan J."/>
            <person name="Lipzen A."/>
            <person name="Amirebrahimi M."/>
            <person name="Yan J."/>
            <person name="Adam C."/>
            <person name="Keymanesh K."/>
            <person name="Ng V."/>
            <person name="Louie K."/>
            <person name="Northen T."/>
            <person name="Drula E."/>
            <person name="Henrissat B."/>
            <person name="Hsieh H.M."/>
            <person name="Youens-Clark K."/>
            <person name="Lutzoni F."/>
            <person name="Miadlikowska J."/>
            <person name="Eastwood D.C."/>
            <person name="Hamelin R.C."/>
            <person name="Grigoriev I.V."/>
            <person name="U'Ren J.M."/>
        </authorList>
    </citation>
    <scope>NUCLEOTIDE SEQUENCE [LARGE SCALE GENOMIC DNA]</scope>
    <source>
        <strain evidence="1 2">CBS 119005</strain>
    </source>
</reference>
<name>A0ACB9ZGK3_9PEZI</name>
<proteinExistence type="predicted"/>
<comment type="caution">
    <text evidence="1">The sequence shown here is derived from an EMBL/GenBank/DDBJ whole genome shotgun (WGS) entry which is preliminary data.</text>
</comment>
<dbReference type="Proteomes" id="UP001497700">
    <property type="component" value="Unassembled WGS sequence"/>
</dbReference>
<keyword evidence="2" id="KW-1185">Reference proteome</keyword>
<evidence type="ECO:0000313" key="1">
    <source>
        <dbReference type="EMBL" id="KAI4870315.1"/>
    </source>
</evidence>
<gene>
    <name evidence="1" type="ORF">F4820DRAFT_443434</name>
</gene>
<sequence length="450" mass="49898">MAGYHIYVQDYHWSHHNLVVQSPILNLSFPPTTLIVRPLEGANKEEPWVVGSVADLKDDIHGEVYRTEAHGVLVPTDGRQAAQAPVWVPVRSDGCKENGVYVVNLVTFKATDAPITQICWVPGREGPDQSLYTVIGAPRKLLGAMRVLTILQRVGSPGEARYMLLDPSKLASYDEISDVRKKSLFDIQLRAIQAKSKPPSTALRDVYRLYTSPYREHGRRTLDEIIDEDLDVPGLHSTDCSSRGSFSDEDSLYGKPVYDSLVVAPSRPYDCGCKYFALGPTHVNPRPSHHHGKDKDCSLGSAHKHCVFADREPDECVISRSREPHEHCVDPLEAMHSDLEREYGKGFCADADALQEEAERSIQDFDSVDFDPSINFDITLVGSPSMDSPLLLLPDAQSVFGRYSTPSRATTPFRLPDASLASPGALRGPTLNFRVDFESCLSPEPPDLQF</sequence>